<comment type="caution">
    <text evidence="5">The sequence shown here is derived from an EMBL/GenBank/DDBJ whole genome shotgun (WGS) entry which is preliminary data.</text>
</comment>
<gene>
    <name evidence="5" type="ORF">OEIGOIKO_04527</name>
</gene>
<accession>A0A7U9KWL6</accession>
<evidence type="ECO:0000313" key="5">
    <source>
        <dbReference type="EMBL" id="GCD36750.1"/>
    </source>
</evidence>
<dbReference type="Proteomes" id="UP000287830">
    <property type="component" value="Unassembled WGS sequence"/>
</dbReference>
<name>A0A7U9KWL6_9ACTN</name>
<dbReference type="EMBL" id="BHZC01000001">
    <property type="protein sequence ID" value="GCD36750.1"/>
    <property type="molecule type" value="Genomic_DNA"/>
</dbReference>
<comment type="subcellular location">
    <subcellularLocation>
        <location evidence="1">Golgi apparatus membrane</location>
        <topology evidence="1">Peripheral membrane protein</topology>
        <orientation evidence="1">Cytoplasmic side</orientation>
    </subcellularLocation>
</comment>
<organism evidence="5 6">
    <name type="scientific">Streptomyces chrestomyceticus JCM 4735</name>
    <dbReference type="NCBI Taxonomy" id="1306181"/>
    <lineage>
        <taxon>Bacteria</taxon>
        <taxon>Bacillati</taxon>
        <taxon>Actinomycetota</taxon>
        <taxon>Actinomycetes</taxon>
        <taxon>Kitasatosporales</taxon>
        <taxon>Streptomycetaceae</taxon>
        <taxon>Streptomyces</taxon>
    </lineage>
</organism>
<dbReference type="Pfam" id="PF05719">
    <property type="entry name" value="GPP34"/>
    <property type="match status" value="1"/>
</dbReference>
<dbReference type="GO" id="GO:0012505">
    <property type="term" value="C:endomembrane system"/>
    <property type="evidence" value="ECO:0007669"/>
    <property type="project" value="UniProtKB-ARBA"/>
</dbReference>
<reference evidence="5 6" key="1">
    <citation type="submission" date="2018-11" db="EMBL/GenBank/DDBJ databases">
        <title>Whole genome sequence of Streptomyces chrestomyceticus NBRC 13444(T).</title>
        <authorList>
            <person name="Komaki H."/>
            <person name="Tamura T."/>
        </authorList>
    </citation>
    <scope>NUCLEOTIDE SEQUENCE [LARGE SCALE GENOMIC DNA]</scope>
    <source>
        <strain evidence="5 6">NBRC 13444</strain>
    </source>
</reference>
<evidence type="ECO:0000313" key="6">
    <source>
        <dbReference type="Proteomes" id="UP000287830"/>
    </source>
</evidence>
<dbReference type="GeneID" id="95623370"/>
<evidence type="ECO:0000256" key="3">
    <source>
        <dbReference type="ARBA" id="ARBA00023121"/>
    </source>
</evidence>
<evidence type="ECO:0000256" key="1">
    <source>
        <dbReference type="ARBA" id="ARBA00004255"/>
    </source>
</evidence>
<dbReference type="InterPro" id="IPR008628">
    <property type="entry name" value="GPP34-like"/>
</dbReference>
<dbReference type="OrthoDB" id="4337985at2"/>
<evidence type="ECO:0000256" key="4">
    <source>
        <dbReference type="ARBA" id="ARBA00023136"/>
    </source>
</evidence>
<sequence length="228" mass="24077">MTGHGAGSKWGGADRGPTLPEELLLLALDPVRGKPLNDPSHLRYGLAGAALAELERAGRVTEGRGGRILAGSPLPLGDLVLDTALGTLPDAGKGGEIKVKRWVRSTARGIDEVCRQRLEQRGAVRRESRRALGLFRYERLAAGPLDLAGPARARFKGALATGFADPRDRALAALVAATHLDRKLDLGRDRRAVRRDLKALVRDDWIARAVAAVILQDQAAAGSGGGAG</sequence>
<evidence type="ECO:0000256" key="2">
    <source>
        <dbReference type="ARBA" id="ARBA00023034"/>
    </source>
</evidence>
<keyword evidence="3" id="KW-0446">Lipid-binding</keyword>
<protein>
    <recommendedName>
        <fullName evidence="7">GPP34 family phosphoprotein</fullName>
    </recommendedName>
</protein>
<dbReference type="Gene3D" id="1.10.3630.10">
    <property type="entry name" value="yeast vps74-n-term truncation variant domain like"/>
    <property type="match status" value="1"/>
</dbReference>
<dbReference type="GO" id="GO:0070273">
    <property type="term" value="F:phosphatidylinositol-4-phosphate binding"/>
    <property type="evidence" value="ECO:0007669"/>
    <property type="project" value="InterPro"/>
</dbReference>
<dbReference type="RefSeq" id="WP_125046286.1">
    <property type="nucleotide sequence ID" value="NZ_BHZC01000001.1"/>
</dbReference>
<dbReference type="AlphaFoldDB" id="A0A7U9KWL6"/>
<keyword evidence="4" id="KW-0472">Membrane</keyword>
<evidence type="ECO:0008006" key="7">
    <source>
        <dbReference type="Google" id="ProtNLM"/>
    </source>
</evidence>
<dbReference type="InterPro" id="IPR038261">
    <property type="entry name" value="GPP34-like_sf"/>
</dbReference>
<dbReference type="GO" id="GO:0005737">
    <property type="term" value="C:cytoplasm"/>
    <property type="evidence" value="ECO:0007669"/>
    <property type="project" value="UniProtKB-ARBA"/>
</dbReference>
<keyword evidence="2" id="KW-0333">Golgi apparatus</keyword>
<proteinExistence type="predicted"/>